<dbReference type="InterPro" id="IPR036890">
    <property type="entry name" value="HATPase_C_sf"/>
</dbReference>
<dbReference type="SUPFAM" id="SSF55874">
    <property type="entry name" value="ATPase domain of HSP90 chaperone/DNA topoisomerase II/histidine kinase"/>
    <property type="match status" value="1"/>
</dbReference>
<feature type="domain" description="Histidine kinase" evidence="13">
    <location>
        <begin position="144"/>
        <end position="357"/>
    </location>
</feature>
<comment type="catalytic activity">
    <reaction evidence="1">
        <text>ATP + protein L-histidine = ADP + protein N-phospho-L-histidine.</text>
        <dbReference type="EC" id="2.7.13.3"/>
    </reaction>
</comment>
<dbReference type="InterPro" id="IPR003594">
    <property type="entry name" value="HATPase_dom"/>
</dbReference>
<dbReference type="GO" id="GO:0000155">
    <property type="term" value="F:phosphorelay sensor kinase activity"/>
    <property type="evidence" value="ECO:0007669"/>
    <property type="project" value="InterPro"/>
</dbReference>
<evidence type="ECO:0000256" key="5">
    <source>
        <dbReference type="ARBA" id="ARBA00022679"/>
    </source>
</evidence>
<evidence type="ECO:0000256" key="3">
    <source>
        <dbReference type="ARBA" id="ARBA00012438"/>
    </source>
</evidence>
<dbReference type="PROSITE" id="PS50109">
    <property type="entry name" value="HIS_KIN"/>
    <property type="match status" value="1"/>
</dbReference>
<feature type="domain" description="HAMP" evidence="14">
    <location>
        <begin position="84"/>
        <end position="136"/>
    </location>
</feature>
<evidence type="ECO:0000256" key="4">
    <source>
        <dbReference type="ARBA" id="ARBA00022553"/>
    </source>
</evidence>
<dbReference type="AlphaFoldDB" id="A0A934K6P4"/>
<evidence type="ECO:0000256" key="2">
    <source>
        <dbReference type="ARBA" id="ARBA00004370"/>
    </source>
</evidence>
<dbReference type="Gene3D" id="1.10.287.130">
    <property type="match status" value="1"/>
</dbReference>
<dbReference type="SMART" id="SM00387">
    <property type="entry name" value="HATPase_c"/>
    <property type="match status" value="1"/>
</dbReference>
<evidence type="ECO:0000256" key="9">
    <source>
        <dbReference type="ARBA" id="ARBA00023012"/>
    </source>
</evidence>
<dbReference type="SMART" id="SM00388">
    <property type="entry name" value="HisKA"/>
    <property type="match status" value="1"/>
</dbReference>
<evidence type="ECO:0000256" key="1">
    <source>
        <dbReference type="ARBA" id="ARBA00000085"/>
    </source>
</evidence>
<reference evidence="15" key="1">
    <citation type="submission" date="2020-10" db="EMBL/GenBank/DDBJ databases">
        <title>Ca. Dormibacterota MAGs.</title>
        <authorList>
            <person name="Montgomery K."/>
        </authorList>
    </citation>
    <scope>NUCLEOTIDE SEQUENCE [LARGE SCALE GENOMIC DNA]</scope>
    <source>
        <strain evidence="15">SC8812_S17_10</strain>
    </source>
</reference>
<feature type="non-terminal residue" evidence="15">
    <location>
        <position position="369"/>
    </location>
</feature>
<dbReference type="SMART" id="SM00304">
    <property type="entry name" value="HAMP"/>
    <property type="match status" value="2"/>
</dbReference>
<dbReference type="FunFam" id="3.30.565.10:FF:000006">
    <property type="entry name" value="Sensor histidine kinase WalK"/>
    <property type="match status" value="1"/>
</dbReference>
<keyword evidence="7" id="KW-0418">Kinase</keyword>
<keyword evidence="16" id="KW-1185">Reference proteome</keyword>
<dbReference type="InterPro" id="IPR036097">
    <property type="entry name" value="HisK_dim/P_sf"/>
</dbReference>
<comment type="caution">
    <text evidence="15">The sequence shown here is derived from an EMBL/GenBank/DDBJ whole genome shotgun (WGS) entry which is preliminary data.</text>
</comment>
<name>A0A934K6P4_9BACT</name>
<protein>
    <recommendedName>
        <fullName evidence="3">histidine kinase</fullName>
        <ecNumber evidence="3">2.7.13.3</ecNumber>
    </recommendedName>
</protein>
<dbReference type="GO" id="GO:0005886">
    <property type="term" value="C:plasma membrane"/>
    <property type="evidence" value="ECO:0007669"/>
    <property type="project" value="TreeGrafter"/>
</dbReference>
<evidence type="ECO:0000256" key="11">
    <source>
        <dbReference type="SAM" id="Coils"/>
    </source>
</evidence>
<dbReference type="RefSeq" id="WP_338202873.1">
    <property type="nucleotide sequence ID" value="NZ_JAEKNR010000149.1"/>
</dbReference>
<evidence type="ECO:0000313" key="16">
    <source>
        <dbReference type="Proteomes" id="UP000612893"/>
    </source>
</evidence>
<dbReference type="EMBL" id="JAEKNR010000149">
    <property type="protein sequence ID" value="MBJ7599380.1"/>
    <property type="molecule type" value="Genomic_DNA"/>
</dbReference>
<dbReference type="PROSITE" id="PS50885">
    <property type="entry name" value="HAMP"/>
    <property type="match status" value="1"/>
</dbReference>
<dbReference type="CDD" id="cd00082">
    <property type="entry name" value="HisKA"/>
    <property type="match status" value="1"/>
</dbReference>
<dbReference type="PRINTS" id="PR00344">
    <property type="entry name" value="BCTRLSENSOR"/>
</dbReference>
<proteinExistence type="predicted"/>
<keyword evidence="5" id="KW-0808">Transferase</keyword>
<dbReference type="EC" id="2.7.13.3" evidence="3"/>
<evidence type="ECO:0000256" key="8">
    <source>
        <dbReference type="ARBA" id="ARBA00022989"/>
    </source>
</evidence>
<evidence type="ECO:0000259" key="14">
    <source>
        <dbReference type="PROSITE" id="PS50885"/>
    </source>
</evidence>
<dbReference type="Proteomes" id="UP000612893">
    <property type="component" value="Unassembled WGS sequence"/>
</dbReference>
<feature type="transmembrane region" description="Helical" evidence="12">
    <location>
        <begin position="58"/>
        <end position="82"/>
    </location>
</feature>
<evidence type="ECO:0000313" key="15">
    <source>
        <dbReference type="EMBL" id="MBJ7599380.1"/>
    </source>
</evidence>
<keyword evidence="6 12" id="KW-0812">Transmembrane</keyword>
<dbReference type="PANTHER" id="PTHR45436">
    <property type="entry name" value="SENSOR HISTIDINE KINASE YKOH"/>
    <property type="match status" value="1"/>
</dbReference>
<dbReference type="Gene3D" id="6.10.340.10">
    <property type="match status" value="1"/>
</dbReference>
<evidence type="ECO:0000256" key="6">
    <source>
        <dbReference type="ARBA" id="ARBA00022692"/>
    </source>
</evidence>
<dbReference type="CDD" id="cd06225">
    <property type="entry name" value="HAMP"/>
    <property type="match status" value="1"/>
</dbReference>
<dbReference type="InterPro" id="IPR050428">
    <property type="entry name" value="TCS_sensor_his_kinase"/>
</dbReference>
<dbReference type="Pfam" id="PF00672">
    <property type="entry name" value="HAMP"/>
    <property type="match status" value="1"/>
</dbReference>
<dbReference type="SUPFAM" id="SSF158472">
    <property type="entry name" value="HAMP domain-like"/>
    <property type="match status" value="1"/>
</dbReference>
<feature type="transmembrane region" description="Helical" evidence="12">
    <location>
        <begin position="12"/>
        <end position="38"/>
    </location>
</feature>
<dbReference type="CDD" id="cd00075">
    <property type="entry name" value="HATPase"/>
    <property type="match status" value="1"/>
</dbReference>
<sequence>MRRARGLGGRIALAAFAVALAAVATIAAGILVLGSRLFEELMMAHGESRAAAQAMWDQTVVSVFAVAAVVALVVSVALGLLLARMISRPLERVGAAARRLAVGDYGARAPRSGSAELRSLSDSFNQMAETLEQQERERSELVANFAHELRTPLTNLRGYMEAMRDGVMRPSPEVFDSLREEVDRLERLSRSLDELSGESVRLADPSDLDLAAAVRNAAELARPSFERSNLTLRVDLPSAGLPLVRAVPDHLSQVLANLLQNAQRYTPPGGTVVVGVAAEHDTVLVHVTNSGSRIPAQDLPRVFERFYRVDKSRDRARGGVGIGLAIVKQLVEQAGGRVGAESGREGTRFWIRLRRAGEAGLYGAGGGGG</sequence>
<dbReference type="InterPro" id="IPR004358">
    <property type="entry name" value="Sig_transdc_His_kin-like_C"/>
</dbReference>
<organism evidence="15 16">
    <name type="scientific">Candidatus Nephthysia bennettiae</name>
    <dbReference type="NCBI Taxonomy" id="3127016"/>
    <lineage>
        <taxon>Bacteria</taxon>
        <taxon>Bacillati</taxon>
        <taxon>Candidatus Dormiibacterota</taxon>
        <taxon>Candidatus Dormibacteria</taxon>
        <taxon>Candidatus Dormibacterales</taxon>
        <taxon>Candidatus Dormibacteraceae</taxon>
        <taxon>Candidatus Nephthysia</taxon>
    </lineage>
</organism>
<evidence type="ECO:0000256" key="7">
    <source>
        <dbReference type="ARBA" id="ARBA00022777"/>
    </source>
</evidence>
<keyword evidence="9" id="KW-0902">Two-component regulatory system</keyword>
<dbReference type="InterPro" id="IPR003660">
    <property type="entry name" value="HAMP_dom"/>
</dbReference>
<accession>A0A934K6P4</accession>
<dbReference type="Pfam" id="PF02518">
    <property type="entry name" value="HATPase_c"/>
    <property type="match status" value="1"/>
</dbReference>
<comment type="subcellular location">
    <subcellularLocation>
        <location evidence="2">Membrane</location>
    </subcellularLocation>
</comment>
<evidence type="ECO:0000256" key="12">
    <source>
        <dbReference type="SAM" id="Phobius"/>
    </source>
</evidence>
<evidence type="ECO:0000256" key="10">
    <source>
        <dbReference type="ARBA" id="ARBA00023136"/>
    </source>
</evidence>
<gene>
    <name evidence="15" type="ORF">JF922_15050</name>
</gene>
<dbReference type="InterPro" id="IPR005467">
    <property type="entry name" value="His_kinase_dom"/>
</dbReference>
<dbReference type="Pfam" id="PF00512">
    <property type="entry name" value="HisKA"/>
    <property type="match status" value="1"/>
</dbReference>
<keyword evidence="10 12" id="KW-0472">Membrane</keyword>
<keyword evidence="11" id="KW-0175">Coiled coil</keyword>
<evidence type="ECO:0000259" key="13">
    <source>
        <dbReference type="PROSITE" id="PS50109"/>
    </source>
</evidence>
<dbReference type="Gene3D" id="3.30.565.10">
    <property type="entry name" value="Histidine kinase-like ATPase, C-terminal domain"/>
    <property type="match status" value="1"/>
</dbReference>
<dbReference type="SUPFAM" id="SSF47384">
    <property type="entry name" value="Homodimeric domain of signal transducing histidine kinase"/>
    <property type="match status" value="1"/>
</dbReference>
<feature type="coiled-coil region" evidence="11">
    <location>
        <begin position="117"/>
        <end position="144"/>
    </location>
</feature>
<dbReference type="PANTHER" id="PTHR45436:SF5">
    <property type="entry name" value="SENSOR HISTIDINE KINASE TRCS"/>
    <property type="match status" value="1"/>
</dbReference>
<keyword evidence="8 12" id="KW-1133">Transmembrane helix</keyword>
<keyword evidence="4" id="KW-0597">Phosphoprotein</keyword>
<dbReference type="InterPro" id="IPR003661">
    <property type="entry name" value="HisK_dim/P_dom"/>
</dbReference>